<protein>
    <submittedName>
        <fullName evidence="2">Uncharacterized protein</fullName>
    </submittedName>
</protein>
<dbReference type="AlphaFoldDB" id="A0A940WXP2"/>
<organism evidence="2 3">
    <name type="scientific">Halalkalibacter suaedae</name>
    <dbReference type="NCBI Taxonomy" id="2822140"/>
    <lineage>
        <taxon>Bacteria</taxon>
        <taxon>Bacillati</taxon>
        <taxon>Bacillota</taxon>
        <taxon>Bacilli</taxon>
        <taxon>Bacillales</taxon>
        <taxon>Bacillaceae</taxon>
        <taxon>Halalkalibacter</taxon>
    </lineage>
</organism>
<feature type="transmembrane region" description="Helical" evidence="1">
    <location>
        <begin position="7"/>
        <end position="26"/>
    </location>
</feature>
<evidence type="ECO:0000313" key="3">
    <source>
        <dbReference type="Proteomes" id="UP000678228"/>
    </source>
</evidence>
<keyword evidence="3" id="KW-1185">Reference proteome</keyword>
<keyword evidence="1" id="KW-1133">Transmembrane helix</keyword>
<gene>
    <name evidence="2" type="ORF">J7W16_15685</name>
</gene>
<keyword evidence="1" id="KW-0812">Transmembrane</keyword>
<comment type="caution">
    <text evidence="2">The sequence shown here is derived from an EMBL/GenBank/DDBJ whole genome shotgun (WGS) entry which is preliminary data.</text>
</comment>
<name>A0A940WXP2_9BACI</name>
<reference evidence="2" key="1">
    <citation type="submission" date="2021-03" db="EMBL/GenBank/DDBJ databases">
        <title>Bacillus suaedae sp. nov., isolated from Suaeda aralocaspica.</title>
        <authorList>
            <person name="Lei R.F.R."/>
        </authorList>
    </citation>
    <scope>NUCLEOTIDE SEQUENCE</scope>
    <source>
        <strain evidence="2">YZJH907-2</strain>
    </source>
</reference>
<evidence type="ECO:0000313" key="2">
    <source>
        <dbReference type="EMBL" id="MBP3952567.1"/>
    </source>
</evidence>
<keyword evidence="1" id="KW-0472">Membrane</keyword>
<feature type="transmembrane region" description="Helical" evidence="1">
    <location>
        <begin position="32"/>
        <end position="50"/>
    </location>
</feature>
<accession>A0A940WXP2</accession>
<dbReference type="EMBL" id="JAGKSQ010000006">
    <property type="protein sequence ID" value="MBP3952567.1"/>
    <property type="molecule type" value="Genomic_DNA"/>
</dbReference>
<evidence type="ECO:0000256" key="1">
    <source>
        <dbReference type="SAM" id="Phobius"/>
    </source>
</evidence>
<dbReference type="RefSeq" id="WP_210598374.1">
    <property type="nucleotide sequence ID" value="NZ_JAGKSQ010000006.1"/>
</dbReference>
<sequence>MSERSKYLLIAFILLAQLVGFVFIFINASVAIVSFVIHFVGTLILFILFIKERRKEKEEEIDYDDCDY</sequence>
<proteinExistence type="predicted"/>
<dbReference type="Proteomes" id="UP000678228">
    <property type="component" value="Unassembled WGS sequence"/>
</dbReference>